<dbReference type="Proteomes" id="UP000475862">
    <property type="component" value="Unassembled WGS sequence"/>
</dbReference>
<feature type="transmembrane region" description="Helical" evidence="1">
    <location>
        <begin position="121"/>
        <end position="138"/>
    </location>
</feature>
<dbReference type="AlphaFoldDB" id="A0A6G0TEW1"/>
<proteinExistence type="predicted"/>
<keyword evidence="1" id="KW-1133">Transmembrane helix</keyword>
<organism evidence="3 4">
    <name type="scientific">Aphis glycines</name>
    <name type="common">Soybean aphid</name>
    <dbReference type="NCBI Taxonomy" id="307491"/>
    <lineage>
        <taxon>Eukaryota</taxon>
        <taxon>Metazoa</taxon>
        <taxon>Ecdysozoa</taxon>
        <taxon>Arthropoda</taxon>
        <taxon>Hexapoda</taxon>
        <taxon>Insecta</taxon>
        <taxon>Pterygota</taxon>
        <taxon>Neoptera</taxon>
        <taxon>Paraneoptera</taxon>
        <taxon>Hemiptera</taxon>
        <taxon>Sternorrhyncha</taxon>
        <taxon>Aphidomorpha</taxon>
        <taxon>Aphidoidea</taxon>
        <taxon>Aphididae</taxon>
        <taxon>Aphidini</taxon>
        <taxon>Aphis</taxon>
        <taxon>Aphis</taxon>
    </lineage>
</organism>
<keyword evidence="4" id="KW-1185">Reference proteome</keyword>
<feature type="signal peptide" evidence="2">
    <location>
        <begin position="1"/>
        <end position="20"/>
    </location>
</feature>
<accession>A0A6G0TEW1</accession>
<dbReference type="EMBL" id="VYZN01000042">
    <property type="protein sequence ID" value="KAE9530697.1"/>
    <property type="molecule type" value="Genomic_DNA"/>
</dbReference>
<name>A0A6G0TEW1_APHGL</name>
<evidence type="ECO:0000256" key="2">
    <source>
        <dbReference type="SAM" id="SignalP"/>
    </source>
</evidence>
<reference evidence="3 4" key="1">
    <citation type="submission" date="2019-08" db="EMBL/GenBank/DDBJ databases">
        <title>The genome of the soybean aphid Biotype 1, its phylome, world population structure and adaptation to the North American continent.</title>
        <authorList>
            <person name="Giordano R."/>
            <person name="Donthu R.K."/>
            <person name="Hernandez A.G."/>
            <person name="Wright C.L."/>
            <person name="Zimin A.V."/>
        </authorList>
    </citation>
    <scope>NUCLEOTIDE SEQUENCE [LARGE SCALE GENOMIC DNA]</scope>
    <source>
        <tissue evidence="3">Whole aphids</tissue>
    </source>
</reference>
<sequence length="338" mass="39509">MVVCLTKFLIILDLFPLRLFNTFINQLLSIYNTQNDTLTHLVQTIIHKYLHPTSLYVNVTQKLNVVSQIPLISSSSRFIYLCSISHSTCSLIIFLLGTYTIENCSLIQNNVFSLNSFGDGTSGSTMNNMYIVCIYILYQKKKKNTCDDTIVIYDHYVFYDKSLLLLLVYLHNLRAYQLPLAYINIQYYLINCTIQPYFLLFQNRQKCLVLICDSNRNTVVSLTTCLYALSLAVKNLGSILSVSLLFIISVHSAKIVWRKLETNTITQQSNHYWFLNIFEHEFLLLEVSDQHISYNFEHHEAPNIQVLLLYKMLQLFQYMLAQNYLYIFEVYHHNLSID</sequence>
<feature type="transmembrane region" description="Helical" evidence="1">
    <location>
        <begin position="226"/>
        <end position="250"/>
    </location>
</feature>
<gene>
    <name evidence="3" type="ORF">AGLY_011159</name>
</gene>
<keyword evidence="1" id="KW-0812">Transmembrane</keyword>
<protein>
    <submittedName>
        <fullName evidence="3">Uncharacterized protein</fullName>
    </submittedName>
</protein>
<evidence type="ECO:0000313" key="4">
    <source>
        <dbReference type="Proteomes" id="UP000475862"/>
    </source>
</evidence>
<keyword evidence="1" id="KW-0472">Membrane</keyword>
<keyword evidence="2" id="KW-0732">Signal</keyword>
<comment type="caution">
    <text evidence="3">The sequence shown here is derived from an EMBL/GenBank/DDBJ whole genome shotgun (WGS) entry which is preliminary data.</text>
</comment>
<feature type="chain" id="PRO_5026181124" evidence="2">
    <location>
        <begin position="21"/>
        <end position="338"/>
    </location>
</feature>
<evidence type="ECO:0000313" key="3">
    <source>
        <dbReference type="EMBL" id="KAE9530697.1"/>
    </source>
</evidence>
<feature type="transmembrane region" description="Helical" evidence="1">
    <location>
        <begin position="78"/>
        <end position="101"/>
    </location>
</feature>
<evidence type="ECO:0000256" key="1">
    <source>
        <dbReference type="SAM" id="Phobius"/>
    </source>
</evidence>